<reference evidence="2 3" key="1">
    <citation type="submission" date="2018-02" db="EMBL/GenBank/DDBJ databases">
        <title>Comparative genomes isolates from brazilian mangrove.</title>
        <authorList>
            <person name="Araujo J.E."/>
            <person name="Taketani R.G."/>
            <person name="Silva M.C.P."/>
            <person name="Loureco M.V."/>
            <person name="Andreote F.D."/>
        </authorList>
    </citation>
    <scope>NUCLEOTIDE SEQUENCE [LARGE SCALE GENOMIC DNA]</scope>
    <source>
        <strain evidence="2 3">Hex-1 MGV</strain>
    </source>
</reference>
<dbReference type="EMBL" id="PUHY01000015">
    <property type="protein sequence ID" value="PQO29382.1"/>
    <property type="molecule type" value="Genomic_DNA"/>
</dbReference>
<proteinExistence type="predicted"/>
<gene>
    <name evidence="2" type="ORF">C5Y83_25240</name>
</gene>
<name>A0A2S8FB67_9BACT</name>
<sequence>MYDAFTPFSFAPFAVAILFVLSGLMAIGSNMILAQDLSATSIVELTTASGRTFRGRLSPKSDFDTVRITSSRGSIELTRPIAWKAIRELTINEEPASFEHLKTLIHRVHEANSQDGQVPGLIEIGPSQSISNEHEVSVEQKEASLKSAPVASLAAWATYKNWDRDPSVDGLEVTFTAEDTEGMPTSVRGYLEAELYAFHNESYSAVPQGQGSRFERIGSWRISLNQTTARYDSRVARLPYQGNSPATDGGISPYGILLLRLVVPGQGTFSASLDDVRLRPYSAIRDSNQLTGNPRFIQDENPRYRPYNAR</sequence>
<evidence type="ECO:0000313" key="2">
    <source>
        <dbReference type="EMBL" id="PQO29382.1"/>
    </source>
</evidence>
<evidence type="ECO:0000313" key="3">
    <source>
        <dbReference type="Proteomes" id="UP000238322"/>
    </source>
</evidence>
<comment type="caution">
    <text evidence="2">The sequence shown here is derived from an EMBL/GenBank/DDBJ whole genome shotgun (WGS) entry which is preliminary data.</text>
</comment>
<dbReference type="AlphaFoldDB" id="A0A2S8FB67"/>
<dbReference type="OrthoDB" id="260020at2"/>
<accession>A0A2S8FB67</accession>
<dbReference type="Proteomes" id="UP000238322">
    <property type="component" value="Unassembled WGS sequence"/>
</dbReference>
<evidence type="ECO:0000256" key="1">
    <source>
        <dbReference type="SAM" id="MobiDB-lite"/>
    </source>
</evidence>
<protein>
    <submittedName>
        <fullName evidence="2">Uncharacterized protein</fullName>
    </submittedName>
</protein>
<dbReference type="RefSeq" id="WP_105332577.1">
    <property type="nucleotide sequence ID" value="NZ_PUHY01000015.1"/>
</dbReference>
<feature type="region of interest" description="Disordered" evidence="1">
    <location>
        <begin position="289"/>
        <end position="310"/>
    </location>
</feature>
<organism evidence="2 3">
    <name type="scientific">Blastopirellula marina</name>
    <dbReference type="NCBI Taxonomy" id="124"/>
    <lineage>
        <taxon>Bacteria</taxon>
        <taxon>Pseudomonadati</taxon>
        <taxon>Planctomycetota</taxon>
        <taxon>Planctomycetia</taxon>
        <taxon>Pirellulales</taxon>
        <taxon>Pirellulaceae</taxon>
        <taxon>Blastopirellula</taxon>
    </lineage>
</organism>